<comment type="caution">
    <text evidence="2">The sequence shown here is derived from an EMBL/GenBank/DDBJ whole genome shotgun (WGS) entry which is preliminary data.</text>
</comment>
<evidence type="ECO:0000313" key="3">
    <source>
        <dbReference type="Proteomes" id="UP001500266"/>
    </source>
</evidence>
<dbReference type="Gene3D" id="3.40.50.10420">
    <property type="entry name" value="NagB/RpiA/CoA transferase-like"/>
    <property type="match status" value="1"/>
</dbReference>
<dbReference type="PANTHER" id="PTHR43682:SF1">
    <property type="entry name" value="LACTATE UTILIZATION PROTEIN C"/>
    <property type="match status" value="1"/>
</dbReference>
<dbReference type="PANTHER" id="PTHR43682">
    <property type="entry name" value="LACTATE UTILIZATION PROTEIN C"/>
    <property type="match status" value="1"/>
</dbReference>
<accession>A0ABP7Z4D8</accession>
<dbReference type="RefSeq" id="WP_345022991.1">
    <property type="nucleotide sequence ID" value="NZ_BAABDO010000064.1"/>
</dbReference>
<proteinExistence type="predicted"/>
<dbReference type="Proteomes" id="UP001500266">
    <property type="component" value="Unassembled WGS sequence"/>
</dbReference>
<keyword evidence="3" id="KW-1185">Reference proteome</keyword>
<protein>
    <submittedName>
        <fullName evidence="2">LUD domain-containing protein</fullName>
    </submittedName>
</protein>
<dbReference type="InterPro" id="IPR003741">
    <property type="entry name" value="LUD_dom"/>
</dbReference>
<sequence length="235" mass="24446">MSGREGANARAEILGRIERITGRRTAADAAASYDRIDRGYARRHHGERILELFAERVADYRATVRLVSAGELPGAVAESLAARAESPAVRGESPAVRGESPAVRGGGAFAVPSGLPDEWLAHVPPERIARDPAVADLDGLAGAVTGCAAAIAETGTIVLDHGPGQGPRALSLVPDYHLIVVTADQVAADVPEALERLGPSRPLTFVSGPSATSDIELSRVEGVHGPRTLEVLLVP</sequence>
<feature type="domain" description="LUD" evidence="1">
    <location>
        <begin position="143"/>
        <end position="234"/>
    </location>
</feature>
<dbReference type="InterPro" id="IPR024185">
    <property type="entry name" value="FTHF_cligase-like_sf"/>
</dbReference>
<dbReference type="Pfam" id="PF02589">
    <property type="entry name" value="LUD_dom"/>
    <property type="match status" value="1"/>
</dbReference>
<name>A0ABP7Z4D8_9ACTN</name>
<gene>
    <name evidence="2" type="ORF">GCM10022416_40040</name>
</gene>
<reference evidence="3" key="1">
    <citation type="journal article" date="2019" name="Int. J. Syst. Evol. Microbiol.">
        <title>The Global Catalogue of Microorganisms (GCM) 10K type strain sequencing project: providing services to taxonomists for standard genome sequencing and annotation.</title>
        <authorList>
            <consortium name="The Broad Institute Genomics Platform"/>
            <consortium name="The Broad Institute Genome Sequencing Center for Infectious Disease"/>
            <person name="Wu L."/>
            <person name="Ma J."/>
        </authorList>
    </citation>
    <scope>NUCLEOTIDE SEQUENCE [LARGE SCALE GENOMIC DNA]</scope>
    <source>
        <strain evidence="3">JCM 17316</strain>
    </source>
</reference>
<evidence type="ECO:0000259" key="1">
    <source>
        <dbReference type="Pfam" id="PF02589"/>
    </source>
</evidence>
<dbReference type="InterPro" id="IPR037171">
    <property type="entry name" value="NagB/RpiA_transferase-like"/>
</dbReference>
<dbReference type="SUPFAM" id="SSF100950">
    <property type="entry name" value="NagB/RpiA/CoA transferase-like"/>
    <property type="match status" value="1"/>
</dbReference>
<organism evidence="2 3">
    <name type="scientific">Actinomadura keratinilytica</name>
    <dbReference type="NCBI Taxonomy" id="547461"/>
    <lineage>
        <taxon>Bacteria</taxon>
        <taxon>Bacillati</taxon>
        <taxon>Actinomycetota</taxon>
        <taxon>Actinomycetes</taxon>
        <taxon>Streptosporangiales</taxon>
        <taxon>Thermomonosporaceae</taxon>
        <taxon>Actinomadura</taxon>
    </lineage>
</organism>
<evidence type="ECO:0000313" key="2">
    <source>
        <dbReference type="EMBL" id="GAA4146977.1"/>
    </source>
</evidence>
<dbReference type="EMBL" id="BAABDO010000064">
    <property type="protein sequence ID" value="GAA4146977.1"/>
    <property type="molecule type" value="Genomic_DNA"/>
</dbReference>